<protein>
    <submittedName>
        <fullName evidence="2">AAT-domain-containing protein</fullName>
    </submittedName>
</protein>
<dbReference type="InterPro" id="IPR005079">
    <property type="entry name" value="Peptidase_C45_hydrolase"/>
</dbReference>
<evidence type="ECO:0000259" key="1">
    <source>
        <dbReference type="Pfam" id="PF03417"/>
    </source>
</evidence>
<evidence type="ECO:0000313" key="2">
    <source>
        <dbReference type="EMBL" id="GJE98199.1"/>
    </source>
</evidence>
<dbReference type="Pfam" id="PF03417">
    <property type="entry name" value="AAT"/>
    <property type="match status" value="1"/>
</dbReference>
<dbReference type="Gene3D" id="1.10.10.2120">
    <property type="match status" value="1"/>
</dbReference>
<evidence type="ECO:0000313" key="3">
    <source>
        <dbReference type="Proteomes" id="UP000703269"/>
    </source>
</evidence>
<dbReference type="OrthoDB" id="189997at2759"/>
<dbReference type="Proteomes" id="UP000703269">
    <property type="component" value="Unassembled WGS sequence"/>
</dbReference>
<dbReference type="EMBL" id="BPQB01000083">
    <property type="protein sequence ID" value="GJE98199.1"/>
    <property type="molecule type" value="Genomic_DNA"/>
</dbReference>
<dbReference type="InterPro" id="IPR047801">
    <property type="entry name" value="Peptidase_C45"/>
</dbReference>
<reference evidence="2 3" key="1">
    <citation type="submission" date="2021-08" db="EMBL/GenBank/DDBJ databases">
        <title>Draft Genome Sequence of Phanerochaete sordida strain YK-624.</title>
        <authorList>
            <person name="Mori T."/>
            <person name="Dohra H."/>
            <person name="Suzuki T."/>
            <person name="Kawagishi H."/>
            <person name="Hirai H."/>
        </authorList>
    </citation>
    <scope>NUCLEOTIDE SEQUENCE [LARGE SCALE GENOMIC DNA]</scope>
    <source>
        <strain evidence="2 3">YK-624</strain>
    </source>
</reference>
<dbReference type="Gene3D" id="3.60.60.10">
    <property type="entry name" value="Penicillin V Acylase, Chain A"/>
    <property type="match status" value="1"/>
</dbReference>
<organism evidence="2 3">
    <name type="scientific">Phanerochaete sordida</name>
    <dbReference type="NCBI Taxonomy" id="48140"/>
    <lineage>
        <taxon>Eukaryota</taxon>
        <taxon>Fungi</taxon>
        <taxon>Dikarya</taxon>
        <taxon>Basidiomycota</taxon>
        <taxon>Agaricomycotina</taxon>
        <taxon>Agaricomycetes</taxon>
        <taxon>Polyporales</taxon>
        <taxon>Phanerochaetaceae</taxon>
        <taxon>Phanerochaete</taxon>
    </lineage>
</organism>
<name>A0A9P3LL10_9APHY</name>
<gene>
    <name evidence="2" type="ORF">PsYK624_144220</name>
</gene>
<comment type="caution">
    <text evidence="2">The sequence shown here is derived from an EMBL/GenBank/DDBJ whole genome shotgun (WGS) entry which is preliminary data.</text>
</comment>
<proteinExistence type="predicted"/>
<feature type="domain" description="Peptidase C45 hydrolase" evidence="1">
    <location>
        <begin position="157"/>
        <end position="327"/>
    </location>
</feature>
<dbReference type="NCBIfam" id="NF040521">
    <property type="entry name" value="C45_proenzyme"/>
    <property type="match status" value="1"/>
</dbReference>
<dbReference type="PANTHER" id="PTHR34180:SF1">
    <property type="entry name" value="BETA-ALANYL-DOPAMINE_CARCININE HYDROLASE"/>
    <property type="match status" value="1"/>
</dbReference>
<accession>A0A9P3LL10</accession>
<keyword evidence="3" id="KW-1185">Reference proteome</keyword>
<dbReference type="AlphaFoldDB" id="A0A9P3LL10"/>
<dbReference type="InterPro" id="IPR047794">
    <property type="entry name" value="C45_proenzyme-like"/>
</dbReference>
<dbReference type="PANTHER" id="PTHR34180">
    <property type="entry name" value="PEPTIDASE C45"/>
    <property type="match status" value="1"/>
</dbReference>
<sequence length="406" mass="45364">MIQRATEGDWDVNSVPEIHLCGSSYEIGYAHGSQLREQIHAQLVIYEGIFLQNCKFSWEQVRAAARQYQPAIQKLAPHLFEEMRGIVDGVNSRDASRNIEQSSQIVSERHVDILDVVALNARSEIALGQFDDGCTALAWNIGDLTDGEKAGQDPERRPKRRVLAQNWDWRTSVGPNLVLASIEQESKPTIWMVMEPGIVGKIGFNSASLGVCLNAIRAKPVVESLLPVHVILRLLLEQKSFTDALELISTLGGCASSQHILLSSPFGSRSLELSPLGTVHISEDSLGLIVHTNHFLENRLVDEPPWLSGSPVRFERARQLCAGLVEEYGKDKVREKLHPKLLRQRVFADTYHSPQAICCVPDPCREESVETLFNIVMMFEEGKAPYAEVTFGRPTRSDAKVYRFPS</sequence>